<evidence type="ECO:0000313" key="5">
    <source>
        <dbReference type="Proteomes" id="UP001530377"/>
    </source>
</evidence>
<gene>
    <name evidence="4" type="ORF">ACHAXA_005053</name>
</gene>
<keyword evidence="2" id="KW-0732">Signal</keyword>
<dbReference type="FunFam" id="3.90.1410.10:FF:000059">
    <property type="entry name" value="Uncharacterized protein"/>
    <property type="match status" value="1"/>
</dbReference>
<keyword evidence="5" id="KW-1185">Reference proteome</keyword>
<feature type="region of interest" description="Disordered" evidence="1">
    <location>
        <begin position="515"/>
        <end position="569"/>
    </location>
</feature>
<feature type="compositionally biased region" description="Acidic residues" evidence="1">
    <location>
        <begin position="555"/>
        <end position="569"/>
    </location>
</feature>
<dbReference type="PANTHER" id="PTHR13271">
    <property type="entry name" value="UNCHARACTERIZED PUTATIVE METHYLTRANSFERASE"/>
    <property type="match status" value="1"/>
</dbReference>
<dbReference type="PROSITE" id="PS50280">
    <property type="entry name" value="SET"/>
    <property type="match status" value="1"/>
</dbReference>
<dbReference type="InterPro" id="IPR050600">
    <property type="entry name" value="SETD3_SETD6_MTase"/>
</dbReference>
<feature type="signal peptide" evidence="2">
    <location>
        <begin position="1"/>
        <end position="23"/>
    </location>
</feature>
<evidence type="ECO:0000313" key="4">
    <source>
        <dbReference type="EMBL" id="KAL3827307.1"/>
    </source>
</evidence>
<proteinExistence type="predicted"/>
<feature type="chain" id="PRO_5044743227" description="SET domain-containing protein" evidence="2">
    <location>
        <begin position="24"/>
        <end position="569"/>
    </location>
</feature>
<evidence type="ECO:0000256" key="2">
    <source>
        <dbReference type="SAM" id="SignalP"/>
    </source>
</evidence>
<evidence type="ECO:0000256" key="1">
    <source>
        <dbReference type="SAM" id="MobiDB-lite"/>
    </source>
</evidence>
<name>A0ABD3SRX3_9STRA</name>
<reference evidence="4 5" key="1">
    <citation type="submission" date="2024-10" db="EMBL/GenBank/DDBJ databases">
        <title>Updated reference genomes for cyclostephanoid diatoms.</title>
        <authorList>
            <person name="Roberts W.R."/>
            <person name="Alverson A.J."/>
        </authorList>
    </citation>
    <scope>NUCLEOTIDE SEQUENCE [LARGE SCALE GENOMIC DNA]</scope>
    <source>
        <strain evidence="4 5">AJA228-03</strain>
    </source>
</reference>
<dbReference type="AlphaFoldDB" id="A0ABD3SRX3"/>
<feature type="compositionally biased region" description="Basic and acidic residues" evidence="1">
    <location>
        <begin position="81"/>
        <end position="92"/>
    </location>
</feature>
<comment type="caution">
    <text evidence="4">The sequence shown here is derived from an EMBL/GenBank/DDBJ whole genome shotgun (WGS) entry which is preliminary data.</text>
</comment>
<accession>A0ABD3SRX3</accession>
<dbReference type="Gene3D" id="3.90.1410.10">
    <property type="entry name" value="set domain protein methyltransferase, domain 1"/>
    <property type="match status" value="1"/>
</dbReference>
<feature type="domain" description="SET" evidence="3">
    <location>
        <begin position="154"/>
        <end position="362"/>
    </location>
</feature>
<dbReference type="InterPro" id="IPR046341">
    <property type="entry name" value="SET_dom_sf"/>
</dbReference>
<dbReference type="Pfam" id="PF00856">
    <property type="entry name" value="SET"/>
    <property type="match status" value="1"/>
</dbReference>
<dbReference type="Proteomes" id="UP001530377">
    <property type="component" value="Unassembled WGS sequence"/>
</dbReference>
<protein>
    <recommendedName>
        <fullName evidence="3">SET domain-containing protein</fullName>
    </recommendedName>
</protein>
<dbReference type="InterPro" id="IPR001214">
    <property type="entry name" value="SET_dom"/>
</dbReference>
<sequence length="569" mass="63646">MVRRRLSPILVLFLASIVATTDGRRAKRGGESSSWGWMEDVSDFDGDAVAILATATLERVLLASKPDGGAYDGEASSSSLTDDRGDEPRGEDIASSTASKEGGGAKVGEASSIVDGSAPVAVEEEEEEDANISYDGSDLVAWINDNGGLVHPNARIGLDPTGRYRGVFVKGVGEGENEGGTEDGIEEGDIIVRVPWDLIIKPKDYSVDGYWNCEAIHELHRQFVLGDESKYAPYVNYLKNQPRGRIPSEWTDAGKRLLHTILDRREDDDEGLPPENNKKGYEETWITECKGEDTPLARAAFYQFTSRDEDTLMVPFYDMSNHSNDPKKLNTISQKPERPGQPFVLRSTRDIRPGEQVYISYNRCHRCWFDVSYKDCVSYSFYGTSDVFDIFGFVEDFPQTWKFNMNLGDEDRPLWDELNFCLARDDTNSGGLVVTFGDNYTRDPDEESPNMANVVYLGRQLMRLAEIEATMKNDDKVMETMPKYEWEMAWTYHQALMTSISAALLASGLIGSDVQDQAGSDDDSEDKANDQNKRESDENIEGDSEDWKEQSSNDDSGDDSEDWDEPDEL</sequence>
<dbReference type="CDD" id="cd10527">
    <property type="entry name" value="SET_LSMT"/>
    <property type="match status" value="1"/>
</dbReference>
<dbReference type="SUPFAM" id="SSF82199">
    <property type="entry name" value="SET domain"/>
    <property type="match status" value="1"/>
</dbReference>
<dbReference type="EMBL" id="JALLPB020000005">
    <property type="protein sequence ID" value="KAL3827307.1"/>
    <property type="molecule type" value="Genomic_DNA"/>
</dbReference>
<feature type="region of interest" description="Disordered" evidence="1">
    <location>
        <begin position="68"/>
        <end position="133"/>
    </location>
</feature>
<feature type="compositionally biased region" description="Basic and acidic residues" evidence="1">
    <location>
        <begin position="526"/>
        <end position="537"/>
    </location>
</feature>
<evidence type="ECO:0000259" key="3">
    <source>
        <dbReference type="PROSITE" id="PS50280"/>
    </source>
</evidence>
<dbReference type="PANTHER" id="PTHR13271:SF137">
    <property type="entry name" value="SET DOMAIN-CONTAINING PROTEIN"/>
    <property type="match status" value="1"/>
</dbReference>
<organism evidence="4 5">
    <name type="scientific">Cyclostephanos tholiformis</name>
    <dbReference type="NCBI Taxonomy" id="382380"/>
    <lineage>
        <taxon>Eukaryota</taxon>
        <taxon>Sar</taxon>
        <taxon>Stramenopiles</taxon>
        <taxon>Ochrophyta</taxon>
        <taxon>Bacillariophyta</taxon>
        <taxon>Coscinodiscophyceae</taxon>
        <taxon>Thalassiosirophycidae</taxon>
        <taxon>Stephanodiscales</taxon>
        <taxon>Stephanodiscaceae</taxon>
        <taxon>Cyclostephanos</taxon>
    </lineage>
</organism>